<gene>
    <name evidence="1" type="ORF">HLUCCA11_23230</name>
</gene>
<sequence length="117" mass="13267">MPQSLEHLRTLNENELLELLGKELSHRQAMPLTPNQLRMMAGRWLKGNKELIEKKICLSEKIYSLVKSQTDSKELIIAVCDLIISLQFGVSPLLVSILLVKGGINKICENRWSVRNG</sequence>
<dbReference type="EMBL" id="LJZR01000089">
    <property type="protein sequence ID" value="KPQ31672.1"/>
    <property type="molecule type" value="Genomic_DNA"/>
</dbReference>
<dbReference type="Proteomes" id="UP000050465">
    <property type="component" value="Unassembled WGS sequence"/>
</dbReference>
<reference evidence="1 2" key="1">
    <citation type="submission" date="2015-09" db="EMBL/GenBank/DDBJ databases">
        <title>Identification and resolution of microdiversity through metagenomic sequencing of parallel consortia.</title>
        <authorList>
            <person name="Nelson W.C."/>
            <person name="Romine M.F."/>
            <person name="Lindemann S.R."/>
        </authorList>
    </citation>
    <scope>NUCLEOTIDE SEQUENCE [LARGE SCALE GENOMIC DNA]</scope>
    <source>
        <strain evidence="1">Ana</strain>
    </source>
</reference>
<proteinExistence type="predicted"/>
<evidence type="ECO:0000313" key="1">
    <source>
        <dbReference type="EMBL" id="KPQ31672.1"/>
    </source>
</evidence>
<dbReference type="STRING" id="1666911.HLUCCA11_23230"/>
<accession>A0A0P7ZG65</accession>
<protein>
    <submittedName>
        <fullName evidence="1">Uncharacterized protein</fullName>
    </submittedName>
</protein>
<comment type="caution">
    <text evidence="1">The sequence shown here is derived from an EMBL/GenBank/DDBJ whole genome shotgun (WGS) entry which is preliminary data.</text>
</comment>
<dbReference type="AlphaFoldDB" id="A0A0P7ZG65"/>
<name>A0A0P7ZG65_9CYAN</name>
<organism evidence="1 2">
    <name type="scientific">Phormidesmis priestleyi Ana</name>
    <dbReference type="NCBI Taxonomy" id="1666911"/>
    <lineage>
        <taxon>Bacteria</taxon>
        <taxon>Bacillati</taxon>
        <taxon>Cyanobacteriota</taxon>
        <taxon>Cyanophyceae</taxon>
        <taxon>Leptolyngbyales</taxon>
        <taxon>Leptolyngbyaceae</taxon>
        <taxon>Phormidesmis</taxon>
    </lineage>
</organism>
<evidence type="ECO:0000313" key="2">
    <source>
        <dbReference type="Proteomes" id="UP000050465"/>
    </source>
</evidence>